<evidence type="ECO:0000313" key="6">
    <source>
        <dbReference type="Proteomes" id="UP001217089"/>
    </source>
</evidence>
<organism evidence="5 6">
    <name type="scientific">Tegillarca granosa</name>
    <name type="common">Malaysian cockle</name>
    <name type="synonym">Anadara granosa</name>
    <dbReference type="NCBI Taxonomy" id="220873"/>
    <lineage>
        <taxon>Eukaryota</taxon>
        <taxon>Metazoa</taxon>
        <taxon>Spiralia</taxon>
        <taxon>Lophotrochozoa</taxon>
        <taxon>Mollusca</taxon>
        <taxon>Bivalvia</taxon>
        <taxon>Autobranchia</taxon>
        <taxon>Pteriomorphia</taxon>
        <taxon>Arcoida</taxon>
        <taxon>Arcoidea</taxon>
        <taxon>Arcidae</taxon>
        <taxon>Tegillarca</taxon>
    </lineage>
</organism>
<evidence type="ECO:0000256" key="4">
    <source>
        <dbReference type="ARBA" id="ARBA00041041"/>
    </source>
</evidence>
<dbReference type="EMBL" id="JARBDR010000918">
    <property type="protein sequence ID" value="KAJ8301763.1"/>
    <property type="molecule type" value="Genomic_DNA"/>
</dbReference>
<gene>
    <name evidence="5" type="ORF">KUTeg_020750</name>
</gene>
<dbReference type="Pfam" id="PF01344">
    <property type="entry name" value="Kelch_1"/>
    <property type="match status" value="1"/>
</dbReference>
<dbReference type="PANTHER" id="PTHR46428">
    <property type="entry name" value="KELCH DOMAIN-CONTAINING PROTEIN 10"/>
    <property type="match status" value="1"/>
</dbReference>
<dbReference type="Proteomes" id="UP001217089">
    <property type="component" value="Unassembled WGS sequence"/>
</dbReference>
<dbReference type="InterPro" id="IPR011043">
    <property type="entry name" value="Gal_Oxase/kelch_b-propeller"/>
</dbReference>
<sequence length="310" mass="35593">MLLQCVSNTADPEYLHPRSGHRVAVDDANMYVLGGYNPRFWEAENTEDTYYPLFREVSVRYGRNLLCFGGTGVPFGHSSSNQLHICNLETLKWRLFVCSGEPPQKKYGHTMTVVGKDLLIVGGTSGWMYNMDVHKLDLQTAKWEKLVNTSRFSPESRYRHEVVCCENKLFMFGGGRANAAFGLEKVKYLIEREGDVYIVGGLYDQTILDDIWKLCLRTYKWTKLSTKLQIPVYFHSADVTPEGCMYVFGGVCKYDNVRTNGIQRIWLQIPSLQEIVWDKMCSSLDMESLSADKNYLFHLGIPMHFLDRLS</sequence>
<comment type="caution">
    <text evidence="5">The sequence shown here is derived from an EMBL/GenBank/DDBJ whole genome shotgun (WGS) entry which is preliminary data.</text>
</comment>
<name>A0ABQ9E8U9_TEGGR</name>
<dbReference type="PANTHER" id="PTHR46428:SF1">
    <property type="entry name" value="KELCH DOMAIN-CONTAINING PROTEIN 10"/>
    <property type="match status" value="1"/>
</dbReference>
<evidence type="ECO:0000256" key="3">
    <source>
        <dbReference type="ARBA" id="ARBA00038487"/>
    </source>
</evidence>
<dbReference type="SUPFAM" id="SSF117281">
    <property type="entry name" value="Kelch motif"/>
    <property type="match status" value="1"/>
</dbReference>
<dbReference type="InterPro" id="IPR052125">
    <property type="entry name" value="KLHDC10"/>
</dbReference>
<dbReference type="Pfam" id="PF24681">
    <property type="entry name" value="Kelch_KLHDC2_KLHL20_DRC7"/>
    <property type="match status" value="1"/>
</dbReference>
<comment type="similarity">
    <text evidence="3">Belongs to the KLHDC10 family.</text>
</comment>
<accession>A0ABQ9E8U9</accession>
<keyword evidence="1" id="KW-0880">Kelch repeat</keyword>
<evidence type="ECO:0000256" key="1">
    <source>
        <dbReference type="ARBA" id="ARBA00022441"/>
    </source>
</evidence>
<evidence type="ECO:0000256" key="2">
    <source>
        <dbReference type="ARBA" id="ARBA00022737"/>
    </source>
</evidence>
<dbReference type="InterPro" id="IPR006652">
    <property type="entry name" value="Kelch_1"/>
</dbReference>
<protein>
    <recommendedName>
        <fullName evidence="4">Kelch domain-containing protein 10</fullName>
    </recommendedName>
</protein>
<keyword evidence="6" id="KW-1185">Reference proteome</keyword>
<proteinExistence type="inferred from homology"/>
<dbReference type="Gene3D" id="2.120.10.80">
    <property type="entry name" value="Kelch-type beta propeller"/>
    <property type="match status" value="2"/>
</dbReference>
<keyword evidence="2" id="KW-0677">Repeat</keyword>
<reference evidence="5 6" key="1">
    <citation type="submission" date="2022-12" db="EMBL/GenBank/DDBJ databases">
        <title>Chromosome-level genome of Tegillarca granosa.</title>
        <authorList>
            <person name="Kim J."/>
        </authorList>
    </citation>
    <scope>NUCLEOTIDE SEQUENCE [LARGE SCALE GENOMIC DNA]</scope>
    <source>
        <strain evidence="5">Teg-2019</strain>
        <tissue evidence="5">Adductor muscle</tissue>
    </source>
</reference>
<evidence type="ECO:0000313" key="5">
    <source>
        <dbReference type="EMBL" id="KAJ8301763.1"/>
    </source>
</evidence>
<dbReference type="SUPFAM" id="SSF50965">
    <property type="entry name" value="Galactose oxidase, central domain"/>
    <property type="match status" value="1"/>
</dbReference>
<dbReference type="InterPro" id="IPR015915">
    <property type="entry name" value="Kelch-typ_b-propeller"/>
</dbReference>